<feature type="chain" id="PRO_5047493019" description="DUF4333 domain-containing protein" evidence="1">
    <location>
        <begin position="25"/>
        <end position="116"/>
    </location>
</feature>
<evidence type="ECO:0000256" key="1">
    <source>
        <dbReference type="SAM" id="SignalP"/>
    </source>
</evidence>
<accession>A0ABT9BQC9</accession>
<protein>
    <recommendedName>
        <fullName evidence="4">DUF4333 domain-containing protein</fullName>
    </recommendedName>
</protein>
<feature type="signal peptide" evidence="1">
    <location>
        <begin position="1"/>
        <end position="24"/>
    </location>
</feature>
<evidence type="ECO:0000313" key="3">
    <source>
        <dbReference type="Proteomes" id="UP001241072"/>
    </source>
</evidence>
<evidence type="ECO:0008006" key="4">
    <source>
        <dbReference type="Google" id="ProtNLM"/>
    </source>
</evidence>
<dbReference type="Proteomes" id="UP001241072">
    <property type="component" value="Unassembled WGS sequence"/>
</dbReference>
<keyword evidence="1" id="KW-0732">Signal</keyword>
<dbReference type="PROSITE" id="PS51257">
    <property type="entry name" value="PROKAR_LIPOPROTEIN"/>
    <property type="match status" value="1"/>
</dbReference>
<dbReference type="EMBL" id="JAUQUB010000003">
    <property type="protein sequence ID" value="MDO7883205.1"/>
    <property type="molecule type" value="Genomic_DNA"/>
</dbReference>
<sequence>MTRLALIPVAAAAALLLAGCSQLAAIAPVGGNRLSDVRYAANDILVREEVDILTAPVCAEADDKAVTCSGETFDGDAITVESPADDQTRLTITVGGTVLFEGVIQDVLDEAMRPAS</sequence>
<dbReference type="RefSeq" id="WP_305003630.1">
    <property type="nucleotide sequence ID" value="NZ_JAUQUB010000003.1"/>
</dbReference>
<name>A0ABT9BQC9_9MICO</name>
<proteinExistence type="predicted"/>
<gene>
    <name evidence="2" type="ORF">Q5716_13290</name>
</gene>
<reference evidence="2 3" key="1">
    <citation type="submission" date="2023-07" db="EMBL/GenBank/DDBJ databases">
        <title>Protaetiibacter sp. nov WY-16 isolated from soil.</title>
        <authorList>
            <person name="Liu B."/>
            <person name="Wan Y."/>
        </authorList>
    </citation>
    <scope>NUCLEOTIDE SEQUENCE [LARGE SCALE GENOMIC DNA]</scope>
    <source>
        <strain evidence="2 3">WY-16</strain>
    </source>
</reference>
<comment type="caution">
    <text evidence="2">The sequence shown here is derived from an EMBL/GenBank/DDBJ whole genome shotgun (WGS) entry which is preliminary data.</text>
</comment>
<keyword evidence="3" id="KW-1185">Reference proteome</keyword>
<evidence type="ECO:0000313" key="2">
    <source>
        <dbReference type="EMBL" id="MDO7883205.1"/>
    </source>
</evidence>
<organism evidence="2 3">
    <name type="scientific">Antiquaquibacter soli</name>
    <dbReference type="NCBI Taxonomy" id="3064523"/>
    <lineage>
        <taxon>Bacteria</taxon>
        <taxon>Bacillati</taxon>
        <taxon>Actinomycetota</taxon>
        <taxon>Actinomycetes</taxon>
        <taxon>Micrococcales</taxon>
        <taxon>Microbacteriaceae</taxon>
        <taxon>Antiquaquibacter</taxon>
    </lineage>
</organism>